<dbReference type="InterPro" id="IPR001128">
    <property type="entry name" value="Cyt_P450"/>
</dbReference>
<evidence type="ECO:0000256" key="2">
    <source>
        <dbReference type="ARBA" id="ARBA00022617"/>
    </source>
</evidence>
<evidence type="ECO:0000313" key="10">
    <source>
        <dbReference type="Proteomes" id="UP000244912"/>
    </source>
</evidence>
<dbReference type="GO" id="GO:0005506">
    <property type="term" value="F:iron ion binding"/>
    <property type="evidence" value="ECO:0007669"/>
    <property type="project" value="InterPro"/>
</dbReference>
<dbReference type="PRINTS" id="PR00385">
    <property type="entry name" value="P450"/>
</dbReference>
<dbReference type="InterPro" id="IPR002397">
    <property type="entry name" value="Cyt_P450_B"/>
</dbReference>
<dbReference type="PRINTS" id="PR00359">
    <property type="entry name" value="BP450"/>
</dbReference>
<evidence type="ECO:0000256" key="1">
    <source>
        <dbReference type="ARBA" id="ARBA00010617"/>
    </source>
</evidence>
<keyword evidence="10" id="KW-1185">Reference proteome</keyword>
<dbReference type="GO" id="GO:0020037">
    <property type="term" value="F:heme binding"/>
    <property type="evidence" value="ECO:0007669"/>
    <property type="project" value="InterPro"/>
</dbReference>
<sequence length="381" mass="41834">MDRISQSPVDPAFVADPYPFYARLRAVGNIAVWDDYDMPVAASHRAVTALLRDRRLGRETPEERREPVPDHVAPFYAVEDHSMLELDGPRHARLRRQVLTAFTSKRVAGLAPAIEALCHDLLDATNGPFDLIDAYAAPLPVRTIARLIGLPEDMAPQLLDWSHAMVGMYQAGRTRAMEDAAADAAGAFRAHLAETMAARRAEPRDDLLSAMVTADNLSDPERIATAILLLNAGHEATVHALGNAVIHLCATGTRPTEGLVDELLRLDPPLHLFTRWVLEDAELFGHQFRRGDRIGLLLGAANRDPEAYPDPDRLIPDRAGPSHTAFGGGAHFCLGAPLARLELEISLRVLFQRMPGLHLVEPAEIAPIYHFRGPARLRVAP</sequence>
<dbReference type="EMBL" id="ONZF01000003">
    <property type="protein sequence ID" value="SPJ24056.1"/>
    <property type="molecule type" value="Genomic_DNA"/>
</dbReference>
<dbReference type="InterPro" id="IPR036396">
    <property type="entry name" value="Cyt_P450_sf"/>
</dbReference>
<keyword evidence="3 8" id="KW-0479">Metal-binding</keyword>
<evidence type="ECO:0000256" key="4">
    <source>
        <dbReference type="ARBA" id="ARBA00023002"/>
    </source>
</evidence>
<evidence type="ECO:0000256" key="5">
    <source>
        <dbReference type="ARBA" id="ARBA00023004"/>
    </source>
</evidence>
<dbReference type="CDD" id="cd20625">
    <property type="entry name" value="CYP164-like"/>
    <property type="match status" value="1"/>
</dbReference>
<dbReference type="OrthoDB" id="9801155at2"/>
<keyword evidence="5 8" id="KW-0408">Iron</keyword>
<evidence type="ECO:0000256" key="3">
    <source>
        <dbReference type="ARBA" id="ARBA00022723"/>
    </source>
</evidence>
<accession>A0A2R8BVD9</accession>
<comment type="function">
    <text evidence="7">Cytochromes P450 are a group of heme-thiolate monooxygenases. They oxidize a variety of structurally unrelated compounds, including steroids, fatty acids, and xenobiotics.</text>
</comment>
<evidence type="ECO:0000256" key="6">
    <source>
        <dbReference type="ARBA" id="ARBA00023033"/>
    </source>
</evidence>
<keyword evidence="6 8" id="KW-0503">Monooxygenase</keyword>
<dbReference type="PROSITE" id="PS00086">
    <property type="entry name" value="CYTOCHROME_P450"/>
    <property type="match status" value="1"/>
</dbReference>
<evidence type="ECO:0000313" key="9">
    <source>
        <dbReference type="EMBL" id="SPJ24056.1"/>
    </source>
</evidence>
<dbReference type="InterPro" id="IPR017972">
    <property type="entry name" value="Cyt_P450_CS"/>
</dbReference>
<dbReference type="RefSeq" id="WP_108893899.1">
    <property type="nucleotide sequence ID" value="NZ_ONZF01000003.1"/>
</dbReference>
<dbReference type="PANTHER" id="PTHR46696:SF1">
    <property type="entry name" value="CYTOCHROME P450 YJIB-RELATED"/>
    <property type="match status" value="1"/>
</dbReference>
<dbReference type="GO" id="GO:0016705">
    <property type="term" value="F:oxidoreductase activity, acting on paired donors, with incorporation or reduction of molecular oxygen"/>
    <property type="evidence" value="ECO:0007669"/>
    <property type="project" value="InterPro"/>
</dbReference>
<dbReference type="EC" id="1.14.14.46" evidence="9"/>
<dbReference type="AlphaFoldDB" id="A0A2R8BVD9"/>
<dbReference type="GO" id="GO:0004497">
    <property type="term" value="F:monooxygenase activity"/>
    <property type="evidence" value="ECO:0007669"/>
    <property type="project" value="UniProtKB-KW"/>
</dbReference>
<comment type="similarity">
    <text evidence="1 8">Belongs to the cytochrome P450 family.</text>
</comment>
<evidence type="ECO:0000256" key="7">
    <source>
        <dbReference type="ARBA" id="ARBA00043906"/>
    </source>
</evidence>
<evidence type="ECO:0000256" key="8">
    <source>
        <dbReference type="RuleBase" id="RU000461"/>
    </source>
</evidence>
<keyword evidence="4 8" id="KW-0560">Oxidoreductase</keyword>
<keyword evidence="2 8" id="KW-0349">Heme</keyword>
<dbReference type="SUPFAM" id="SSF48264">
    <property type="entry name" value="Cytochrome P450"/>
    <property type="match status" value="1"/>
</dbReference>
<dbReference type="Proteomes" id="UP000244912">
    <property type="component" value="Unassembled WGS sequence"/>
</dbReference>
<dbReference type="Gene3D" id="1.10.630.10">
    <property type="entry name" value="Cytochrome P450"/>
    <property type="match status" value="1"/>
</dbReference>
<gene>
    <name evidence="9" type="primary">bioI</name>
    <name evidence="9" type="ORF">PAA8504_01881</name>
</gene>
<protein>
    <submittedName>
        <fullName evidence="9">Biotin biosynthesis cytochrome P450</fullName>
        <ecNumber evidence="9">1.14.14.46</ecNumber>
    </submittedName>
</protein>
<dbReference type="Pfam" id="PF00067">
    <property type="entry name" value="p450"/>
    <property type="match status" value="1"/>
</dbReference>
<name>A0A2R8BVD9_9RHOB</name>
<organism evidence="9 10">
    <name type="scientific">Palleronia abyssalis</name>
    <dbReference type="NCBI Taxonomy" id="1501240"/>
    <lineage>
        <taxon>Bacteria</taxon>
        <taxon>Pseudomonadati</taxon>
        <taxon>Pseudomonadota</taxon>
        <taxon>Alphaproteobacteria</taxon>
        <taxon>Rhodobacterales</taxon>
        <taxon>Roseobacteraceae</taxon>
        <taxon>Palleronia</taxon>
    </lineage>
</organism>
<dbReference type="PANTHER" id="PTHR46696">
    <property type="entry name" value="P450, PUTATIVE (EUROFUNG)-RELATED"/>
    <property type="match status" value="1"/>
</dbReference>
<reference evidence="9 10" key="1">
    <citation type="submission" date="2018-03" db="EMBL/GenBank/DDBJ databases">
        <authorList>
            <person name="Keele B.F."/>
        </authorList>
    </citation>
    <scope>NUCLEOTIDE SEQUENCE [LARGE SCALE GENOMIC DNA]</scope>
    <source>
        <strain evidence="9 10">CECT 8504</strain>
    </source>
</reference>
<dbReference type="FunFam" id="1.10.630.10:FF:000018">
    <property type="entry name" value="Cytochrome P450 monooxygenase"/>
    <property type="match status" value="1"/>
</dbReference>
<proteinExistence type="inferred from homology"/>